<name>A0AAW1UGH9_9CUCU</name>
<feature type="region of interest" description="Disordered" evidence="2">
    <location>
        <begin position="177"/>
        <end position="202"/>
    </location>
</feature>
<evidence type="ECO:0000256" key="1">
    <source>
        <dbReference type="SAM" id="Coils"/>
    </source>
</evidence>
<reference evidence="3 4" key="1">
    <citation type="submission" date="2023-03" db="EMBL/GenBank/DDBJ databases">
        <title>Genome insight into feeding habits of ladybird beetles.</title>
        <authorList>
            <person name="Li H.-S."/>
            <person name="Huang Y.-H."/>
            <person name="Pang H."/>
        </authorList>
    </citation>
    <scope>NUCLEOTIDE SEQUENCE [LARGE SCALE GENOMIC DNA]</scope>
    <source>
        <strain evidence="3">SYSU_2023b</strain>
        <tissue evidence="3">Whole body</tissue>
    </source>
</reference>
<proteinExistence type="predicted"/>
<evidence type="ECO:0000256" key="2">
    <source>
        <dbReference type="SAM" id="MobiDB-lite"/>
    </source>
</evidence>
<comment type="caution">
    <text evidence="3">The sequence shown here is derived from an EMBL/GenBank/DDBJ whole genome shotgun (WGS) entry which is preliminary data.</text>
</comment>
<feature type="compositionally biased region" description="Pro residues" evidence="2">
    <location>
        <begin position="521"/>
        <end position="536"/>
    </location>
</feature>
<accession>A0AAW1UGH9</accession>
<feature type="compositionally biased region" description="Polar residues" evidence="2">
    <location>
        <begin position="549"/>
        <end position="565"/>
    </location>
</feature>
<feature type="coiled-coil region" evidence="1">
    <location>
        <begin position="433"/>
        <end position="501"/>
    </location>
</feature>
<organism evidence="3 4">
    <name type="scientific">Henosepilachna vigintioctopunctata</name>
    <dbReference type="NCBI Taxonomy" id="420089"/>
    <lineage>
        <taxon>Eukaryota</taxon>
        <taxon>Metazoa</taxon>
        <taxon>Ecdysozoa</taxon>
        <taxon>Arthropoda</taxon>
        <taxon>Hexapoda</taxon>
        <taxon>Insecta</taxon>
        <taxon>Pterygota</taxon>
        <taxon>Neoptera</taxon>
        <taxon>Endopterygota</taxon>
        <taxon>Coleoptera</taxon>
        <taxon>Polyphaga</taxon>
        <taxon>Cucujiformia</taxon>
        <taxon>Coccinelloidea</taxon>
        <taxon>Coccinellidae</taxon>
        <taxon>Epilachninae</taxon>
        <taxon>Epilachnini</taxon>
        <taxon>Henosepilachna</taxon>
    </lineage>
</organism>
<feature type="region of interest" description="Disordered" evidence="2">
    <location>
        <begin position="613"/>
        <end position="641"/>
    </location>
</feature>
<keyword evidence="1" id="KW-0175">Coiled coil</keyword>
<feature type="region of interest" description="Disordered" evidence="2">
    <location>
        <begin position="514"/>
        <end position="567"/>
    </location>
</feature>
<keyword evidence="4" id="KW-1185">Reference proteome</keyword>
<evidence type="ECO:0000313" key="4">
    <source>
        <dbReference type="Proteomes" id="UP001431783"/>
    </source>
</evidence>
<gene>
    <name evidence="3" type="ORF">WA026_004094</name>
</gene>
<evidence type="ECO:0000313" key="3">
    <source>
        <dbReference type="EMBL" id="KAK9879245.1"/>
    </source>
</evidence>
<protein>
    <submittedName>
        <fullName evidence="3">Uncharacterized protein</fullName>
    </submittedName>
</protein>
<dbReference type="EMBL" id="JARQZJ010000061">
    <property type="protein sequence ID" value="KAK9879245.1"/>
    <property type="molecule type" value="Genomic_DNA"/>
</dbReference>
<dbReference type="Proteomes" id="UP001431783">
    <property type="component" value="Unassembled WGS sequence"/>
</dbReference>
<sequence length="674" mass="76254">MPKTRRKKKGKSNLAVRKKMSLTTQNDFEVIDKPRTDYDHDSLNQSNPITSISNLLHTPSPEKSFVLEAPIREECSLETTPKKSRGNLSQRLSHRLGISSRDSLFYQSRICAVPVIFNVNNLDEELRTTDQNRSNSNDSKIYHYSKKEVNCLEHEKPMEDNGVGSIFDTPKSKFEPLYNDKSSNLHNEDNSHPKNVGLKKSLSRSKSENEILNLRGAVNINPYVNYGNLQIKNIKENTVNELSFFTPELLKSKPASTPISRCLETNISRRPLTDINVNSLNIKKKKSQKNSLIHHPSLTPFLDKLKQSDIQSTRKNFEKSPPICKILSITAPVGKVKSPKRIVHYTKSPVNLHKNYTFYKSLIQESRSSSKDDTLGAVRKLFKKLQKYGTATAKWTMSLFSICTRLGRNLKLSISTLCTSCDSNQNQNKTCVCNQYQDEMGKLNTKINELGMNLVDLKSHLIESIQNDKKIENLTSTLEKMSKDVEMLKLLEEEMKSLRLQISNFNTPISATLTRPFVSGAPPPPPPPLPPPPPPSVAHLHSNKLAGPSTKTASTNKPKNVTPRPSISLEDILKVKLKKTSERQTPSRRINTIQPEISLEMLKQVKLRKSLSKPLTPSSLPEISSEGSTSPHSSLKRLLKDDSSFKIKRLRRVGGYSFDDIHKKNLSRFNRERD</sequence>
<dbReference type="AlphaFoldDB" id="A0AAW1UGH9"/>